<dbReference type="Gene3D" id="1.10.10.10">
    <property type="entry name" value="Winged helix-like DNA-binding domain superfamily/Winged helix DNA-binding domain"/>
    <property type="match status" value="1"/>
</dbReference>
<evidence type="ECO:0000256" key="3">
    <source>
        <dbReference type="ARBA" id="ARBA00023163"/>
    </source>
</evidence>
<proteinExistence type="predicted"/>
<organism evidence="5 6">
    <name type="scientific">Agaribacter marinus</name>
    <dbReference type="NCBI Taxonomy" id="1431249"/>
    <lineage>
        <taxon>Bacteria</taxon>
        <taxon>Pseudomonadati</taxon>
        <taxon>Pseudomonadota</taxon>
        <taxon>Gammaproteobacteria</taxon>
        <taxon>Alteromonadales</taxon>
        <taxon>Alteromonadaceae</taxon>
        <taxon>Agaribacter</taxon>
    </lineage>
</organism>
<evidence type="ECO:0000256" key="1">
    <source>
        <dbReference type="ARBA" id="ARBA00023015"/>
    </source>
</evidence>
<accession>A0AA37T3R2</accession>
<reference evidence="5" key="1">
    <citation type="journal article" date="2014" name="Int. J. Syst. Evol. Microbiol.">
        <title>Complete genome sequence of Corynebacterium casei LMG S-19264T (=DSM 44701T), isolated from a smear-ripened cheese.</title>
        <authorList>
            <consortium name="US DOE Joint Genome Institute (JGI-PGF)"/>
            <person name="Walter F."/>
            <person name="Albersmeier A."/>
            <person name="Kalinowski J."/>
            <person name="Ruckert C."/>
        </authorList>
    </citation>
    <scope>NUCLEOTIDE SEQUENCE</scope>
    <source>
        <strain evidence="5">NBRC 110023</strain>
    </source>
</reference>
<dbReference type="RefSeq" id="WP_284219020.1">
    <property type="nucleotide sequence ID" value="NZ_BSOT01000011.1"/>
</dbReference>
<dbReference type="PANTHER" id="PTHR43537:SF5">
    <property type="entry name" value="UXU OPERON TRANSCRIPTIONAL REGULATOR"/>
    <property type="match status" value="1"/>
</dbReference>
<dbReference type="Pfam" id="PF07729">
    <property type="entry name" value="FCD"/>
    <property type="match status" value="1"/>
</dbReference>
<dbReference type="EMBL" id="BSOT01000011">
    <property type="protein sequence ID" value="GLR72609.1"/>
    <property type="molecule type" value="Genomic_DNA"/>
</dbReference>
<dbReference type="InterPro" id="IPR000524">
    <property type="entry name" value="Tscrpt_reg_HTH_GntR"/>
</dbReference>
<dbReference type="SUPFAM" id="SSF48008">
    <property type="entry name" value="GntR ligand-binding domain-like"/>
    <property type="match status" value="1"/>
</dbReference>
<dbReference type="Pfam" id="PF00392">
    <property type="entry name" value="GntR"/>
    <property type="match status" value="1"/>
</dbReference>
<dbReference type="InterPro" id="IPR008920">
    <property type="entry name" value="TF_FadR/GntR_C"/>
</dbReference>
<sequence>MSNIQLNIGNMQKSRSLTKDLADSLRAQILDGNLNAGDKLPSSKDIEEAAGVSRTVVRESIAVLQAEGLVVSRQGVGVFVAERVNNKLFSIDEKEFSCIHDAIKILELRMAVEIEMAGMAAANRSETQMKEIERALKAVDTKLKAGLDGQKEDFDFHLAIANASGNHYFTRFIEFIGSGVIPARELITKHNDVFAQKEFYDKICNEHTSIADAIKKQDVKAAKKAAGAHLGNSRDRHSLLVETYATK</sequence>
<name>A0AA37T3R2_9ALTE</name>
<dbReference type="CDD" id="cd07377">
    <property type="entry name" value="WHTH_GntR"/>
    <property type="match status" value="1"/>
</dbReference>
<reference evidence="5" key="2">
    <citation type="submission" date="2023-01" db="EMBL/GenBank/DDBJ databases">
        <title>Draft genome sequence of Agaribacter marinus strain NBRC 110023.</title>
        <authorList>
            <person name="Sun Q."/>
            <person name="Mori K."/>
        </authorList>
    </citation>
    <scope>NUCLEOTIDE SEQUENCE</scope>
    <source>
        <strain evidence="5">NBRC 110023</strain>
    </source>
</reference>
<dbReference type="SMART" id="SM00895">
    <property type="entry name" value="FCD"/>
    <property type="match status" value="1"/>
</dbReference>
<dbReference type="Gene3D" id="1.20.120.530">
    <property type="entry name" value="GntR ligand-binding domain-like"/>
    <property type="match status" value="1"/>
</dbReference>
<feature type="domain" description="HTH gntR-type" evidence="4">
    <location>
        <begin position="15"/>
        <end position="83"/>
    </location>
</feature>
<dbReference type="Proteomes" id="UP001156601">
    <property type="component" value="Unassembled WGS sequence"/>
</dbReference>
<dbReference type="PROSITE" id="PS50949">
    <property type="entry name" value="HTH_GNTR"/>
    <property type="match status" value="1"/>
</dbReference>
<evidence type="ECO:0000256" key="2">
    <source>
        <dbReference type="ARBA" id="ARBA00023125"/>
    </source>
</evidence>
<keyword evidence="1" id="KW-0805">Transcription regulation</keyword>
<dbReference type="InterPro" id="IPR036390">
    <property type="entry name" value="WH_DNA-bd_sf"/>
</dbReference>
<dbReference type="PRINTS" id="PR00035">
    <property type="entry name" value="HTHGNTR"/>
</dbReference>
<comment type="caution">
    <text evidence="5">The sequence shown here is derived from an EMBL/GenBank/DDBJ whole genome shotgun (WGS) entry which is preliminary data.</text>
</comment>
<keyword evidence="3" id="KW-0804">Transcription</keyword>
<dbReference type="InterPro" id="IPR036388">
    <property type="entry name" value="WH-like_DNA-bd_sf"/>
</dbReference>
<protein>
    <submittedName>
        <fullName evidence="5">GntR family transcriptional regulator</fullName>
    </submittedName>
</protein>
<evidence type="ECO:0000313" key="5">
    <source>
        <dbReference type="EMBL" id="GLR72609.1"/>
    </source>
</evidence>
<gene>
    <name evidence="5" type="ORF">GCM10007852_35170</name>
</gene>
<dbReference type="InterPro" id="IPR011711">
    <property type="entry name" value="GntR_C"/>
</dbReference>
<keyword evidence="6" id="KW-1185">Reference proteome</keyword>
<keyword evidence="2" id="KW-0238">DNA-binding</keyword>
<dbReference type="PANTHER" id="PTHR43537">
    <property type="entry name" value="TRANSCRIPTIONAL REGULATOR, GNTR FAMILY"/>
    <property type="match status" value="1"/>
</dbReference>
<dbReference type="SUPFAM" id="SSF46785">
    <property type="entry name" value="Winged helix' DNA-binding domain"/>
    <property type="match status" value="1"/>
</dbReference>
<evidence type="ECO:0000259" key="4">
    <source>
        <dbReference type="PROSITE" id="PS50949"/>
    </source>
</evidence>
<dbReference type="AlphaFoldDB" id="A0AA37T3R2"/>
<dbReference type="GO" id="GO:0003700">
    <property type="term" value="F:DNA-binding transcription factor activity"/>
    <property type="evidence" value="ECO:0007669"/>
    <property type="project" value="InterPro"/>
</dbReference>
<dbReference type="SMART" id="SM00345">
    <property type="entry name" value="HTH_GNTR"/>
    <property type="match status" value="1"/>
</dbReference>
<dbReference type="GO" id="GO:0003677">
    <property type="term" value="F:DNA binding"/>
    <property type="evidence" value="ECO:0007669"/>
    <property type="project" value="UniProtKB-KW"/>
</dbReference>
<evidence type="ECO:0000313" key="6">
    <source>
        <dbReference type="Proteomes" id="UP001156601"/>
    </source>
</evidence>